<dbReference type="OrthoDB" id="5519028at2"/>
<dbReference type="InterPro" id="IPR013767">
    <property type="entry name" value="PAS_fold"/>
</dbReference>
<gene>
    <name evidence="13" type="ordered locus">Daro_3284</name>
</gene>
<accession>Q47AW7</accession>
<dbReference type="SMART" id="SM00091">
    <property type="entry name" value="PAS"/>
    <property type="match status" value="2"/>
</dbReference>
<dbReference type="InterPro" id="IPR000014">
    <property type="entry name" value="PAS"/>
</dbReference>
<dbReference type="GO" id="GO:0006355">
    <property type="term" value="P:regulation of DNA-templated transcription"/>
    <property type="evidence" value="ECO:0007669"/>
    <property type="project" value="InterPro"/>
</dbReference>
<dbReference type="EMBL" id="CP000089">
    <property type="protein sequence ID" value="AAZ48014.1"/>
    <property type="molecule type" value="Genomic_DNA"/>
</dbReference>
<evidence type="ECO:0000313" key="13">
    <source>
        <dbReference type="EMBL" id="AAZ48014.1"/>
    </source>
</evidence>
<dbReference type="eggNOG" id="COG2205">
    <property type="taxonomic scope" value="Bacteria"/>
</dbReference>
<keyword evidence="7 13" id="KW-0418">Kinase</keyword>
<reference evidence="13" key="1">
    <citation type="submission" date="2005-08" db="EMBL/GenBank/DDBJ databases">
        <title>Complete sequence of Dechloromonas aromatica RCB.</title>
        <authorList>
            <person name="Salinero K.K."/>
            <person name="Copeland A."/>
            <person name="Lucas S."/>
            <person name="Lapidus A."/>
            <person name="Barry K."/>
            <person name="Detter J.C."/>
            <person name="Glavina T."/>
            <person name="Hammon N."/>
            <person name="Israni S."/>
            <person name="Pitluck S."/>
            <person name="Di Bartolo G."/>
            <person name="Trong S."/>
            <person name="Schmutz J."/>
            <person name="Larimer F."/>
            <person name="Land M."/>
            <person name="Ivanova N."/>
            <person name="Richardson P."/>
        </authorList>
    </citation>
    <scope>NUCLEOTIDE SEQUENCE</scope>
    <source>
        <strain evidence="13">RCB</strain>
    </source>
</reference>
<feature type="domain" description="Histidine kinase" evidence="11">
    <location>
        <begin position="500"/>
        <end position="715"/>
    </location>
</feature>
<feature type="transmembrane region" description="Helical" evidence="10">
    <location>
        <begin position="25"/>
        <end position="42"/>
    </location>
</feature>
<evidence type="ECO:0000259" key="11">
    <source>
        <dbReference type="PROSITE" id="PS50109"/>
    </source>
</evidence>
<dbReference type="InterPro" id="IPR036890">
    <property type="entry name" value="HATPase_C_sf"/>
</dbReference>
<feature type="domain" description="PAS" evidence="12">
    <location>
        <begin position="235"/>
        <end position="280"/>
    </location>
</feature>
<dbReference type="InterPro" id="IPR003661">
    <property type="entry name" value="HisK_dim/P_dom"/>
</dbReference>
<dbReference type="InterPro" id="IPR036097">
    <property type="entry name" value="HisK_dim/P_sf"/>
</dbReference>
<evidence type="ECO:0000256" key="4">
    <source>
        <dbReference type="ARBA" id="ARBA00022553"/>
    </source>
</evidence>
<dbReference type="Pfam" id="PF12860">
    <property type="entry name" value="PAS_7"/>
    <property type="match status" value="1"/>
</dbReference>
<proteinExistence type="predicted"/>
<evidence type="ECO:0000256" key="5">
    <source>
        <dbReference type="ARBA" id="ARBA00022679"/>
    </source>
</evidence>
<evidence type="ECO:0000259" key="12">
    <source>
        <dbReference type="PROSITE" id="PS50112"/>
    </source>
</evidence>
<dbReference type="PRINTS" id="PR00344">
    <property type="entry name" value="BCTRLSENSOR"/>
</dbReference>
<dbReference type="SUPFAM" id="SSF55874">
    <property type="entry name" value="ATPase domain of HSP90 chaperone/DNA topoisomerase II/histidine kinase"/>
    <property type="match status" value="1"/>
</dbReference>
<evidence type="ECO:0000256" key="10">
    <source>
        <dbReference type="SAM" id="Phobius"/>
    </source>
</evidence>
<dbReference type="InterPro" id="IPR003594">
    <property type="entry name" value="HATPase_dom"/>
</dbReference>
<evidence type="ECO:0000256" key="3">
    <source>
        <dbReference type="ARBA" id="ARBA00012438"/>
    </source>
</evidence>
<evidence type="ECO:0000256" key="6">
    <source>
        <dbReference type="ARBA" id="ARBA00022692"/>
    </source>
</evidence>
<organism evidence="13">
    <name type="scientific">Dechloromonas aromatica (strain RCB)</name>
    <dbReference type="NCBI Taxonomy" id="159087"/>
    <lineage>
        <taxon>Bacteria</taxon>
        <taxon>Pseudomonadati</taxon>
        <taxon>Pseudomonadota</taxon>
        <taxon>Betaproteobacteria</taxon>
        <taxon>Rhodocyclales</taxon>
        <taxon>Azonexaceae</taxon>
        <taxon>Dechloromonas</taxon>
    </lineage>
</organism>
<dbReference type="InterPro" id="IPR035965">
    <property type="entry name" value="PAS-like_dom_sf"/>
</dbReference>
<dbReference type="CDD" id="cd00130">
    <property type="entry name" value="PAS"/>
    <property type="match status" value="1"/>
</dbReference>
<dbReference type="InterPro" id="IPR004358">
    <property type="entry name" value="Sig_transdc_His_kin-like_C"/>
</dbReference>
<name>Q47AW7_DECAR</name>
<keyword evidence="8 10" id="KW-1133">Transmembrane helix</keyword>
<dbReference type="Gene3D" id="3.30.565.10">
    <property type="entry name" value="Histidine kinase-like ATPase, C-terminal domain"/>
    <property type="match status" value="1"/>
</dbReference>
<feature type="transmembrane region" description="Helical" evidence="10">
    <location>
        <begin position="190"/>
        <end position="211"/>
    </location>
</feature>
<dbReference type="InterPro" id="IPR005467">
    <property type="entry name" value="His_kinase_dom"/>
</dbReference>
<dbReference type="SMART" id="SM00387">
    <property type="entry name" value="HATPase_c"/>
    <property type="match status" value="1"/>
</dbReference>
<comment type="catalytic activity">
    <reaction evidence="1">
        <text>ATP + protein L-histidine = ADP + protein N-phospho-L-histidine.</text>
        <dbReference type="EC" id="2.7.13.3"/>
    </reaction>
</comment>
<dbReference type="EC" id="2.7.13.3" evidence="3"/>
<keyword evidence="9 10" id="KW-0472">Membrane</keyword>
<dbReference type="Gene3D" id="3.30.450.20">
    <property type="entry name" value="PAS domain"/>
    <property type="match status" value="2"/>
</dbReference>
<evidence type="ECO:0000256" key="9">
    <source>
        <dbReference type="ARBA" id="ARBA00023136"/>
    </source>
</evidence>
<dbReference type="PROSITE" id="PS50109">
    <property type="entry name" value="HIS_KIN"/>
    <property type="match status" value="1"/>
</dbReference>
<dbReference type="eggNOG" id="COG5000">
    <property type="taxonomic scope" value="Bacteria"/>
</dbReference>
<dbReference type="Pfam" id="PF13675">
    <property type="entry name" value="PilJ"/>
    <property type="match status" value="1"/>
</dbReference>
<dbReference type="SUPFAM" id="SSF55785">
    <property type="entry name" value="PYP-like sensor domain (PAS domain)"/>
    <property type="match status" value="2"/>
</dbReference>
<keyword evidence="6 10" id="KW-0812">Transmembrane</keyword>
<dbReference type="GO" id="GO:0005886">
    <property type="term" value="C:plasma membrane"/>
    <property type="evidence" value="ECO:0007669"/>
    <property type="project" value="UniProtKB-SubCell"/>
</dbReference>
<dbReference type="SUPFAM" id="SSF47384">
    <property type="entry name" value="Homodimeric domain of signal transducing histidine kinase"/>
    <property type="match status" value="1"/>
</dbReference>
<dbReference type="NCBIfam" id="TIGR00229">
    <property type="entry name" value="sensory_box"/>
    <property type="match status" value="1"/>
</dbReference>
<evidence type="ECO:0000256" key="2">
    <source>
        <dbReference type="ARBA" id="ARBA00004429"/>
    </source>
</evidence>
<dbReference type="Pfam" id="PF00989">
    <property type="entry name" value="PAS"/>
    <property type="match status" value="1"/>
</dbReference>
<dbReference type="GO" id="GO:0009927">
    <property type="term" value="F:histidine phosphotransfer kinase activity"/>
    <property type="evidence" value="ECO:0007669"/>
    <property type="project" value="TreeGrafter"/>
</dbReference>
<dbReference type="PANTHER" id="PTHR43047:SF72">
    <property type="entry name" value="OSMOSENSING HISTIDINE PROTEIN KINASE SLN1"/>
    <property type="match status" value="1"/>
</dbReference>
<dbReference type="AlphaFoldDB" id="Q47AW7"/>
<sequence length="856" mass="94187">MYEYREEDRQGYSQSIVDQLGRRSFWIFTLLALVAIAAYAIFESQTASDRAGAAEINLAGRRRMLSQHIGLLASQLLHRNAPQETQQLADAINDMAQIHDMLLRDARGHGFHNPEDEEIDNPLTPAAVIAEMQHFLSLGQKLATTPYDSPEYRPLAEELVALSLQVLPDLDRLVGLYQAQSEQRTDALRFLQACALVAALCLLAFSGLGILRPLIRQVRHALEEQEKSETALRHAIEENRLILETTDEGMFGIDRNGYIRFANRAAATMLGRDASSLVGRHHHPEIITSSTGCPICRMLASAGPTRVSDGWFNHGIPQPNAAEPITFPVEYSVAARPDGEGTIISFRDIADRHAAEIKLQRFQQRLVDAIEAMDDAFALFDGEDRLILHNLRFAELFSPESSTIRIGMSFSEFIHDIAVQGLYPQTTDGGNDWLATRMEMHRQAAGSSEIPLANGSWLRITERHTREGGTVVIWSDVSNLKRALIAADQGSQAKSEFLARMSHELRTPLNAILGFARVLEKDAASPLNDAQQEYVHHILHGGQHLLGLINEILDLSAIESGKLKVEIEDIDLPSVLHECLALIKPLASNREITLKISGSESATVAADRKRLKQVLLNLLSNAIKYNRHGGEVQVNIGATPSGIRLDISDTGQGIPPELAQRVFQPFDRLGLENSEGTGIGLAITRRLVELMGGSICFESTVNIGTTFRVELVPAGQQGLAPADESQTAPPAQFLTRQPELAAPAAPCLLAFGLSAEDAQLLRLVASTLREVRLIESDDAAAVQSILDESPCRAIIIDETRLPAWLAAVPPKDGWPPLIALSIAPTEAMKQIDSVPYWQLKPIKSREMARLLREIVR</sequence>
<dbReference type="PROSITE" id="PS50112">
    <property type="entry name" value="PAS"/>
    <property type="match status" value="1"/>
</dbReference>
<dbReference type="HOGENOM" id="CLU_333634_0_0_4"/>
<dbReference type="FunFam" id="3.30.565.10:FF:000006">
    <property type="entry name" value="Sensor histidine kinase WalK"/>
    <property type="match status" value="1"/>
</dbReference>
<evidence type="ECO:0000256" key="8">
    <source>
        <dbReference type="ARBA" id="ARBA00022989"/>
    </source>
</evidence>
<dbReference type="PANTHER" id="PTHR43047">
    <property type="entry name" value="TWO-COMPONENT HISTIDINE PROTEIN KINASE"/>
    <property type="match status" value="1"/>
</dbReference>
<dbReference type="Gene3D" id="1.10.287.130">
    <property type="match status" value="1"/>
</dbReference>
<comment type="subcellular location">
    <subcellularLocation>
        <location evidence="2">Cell inner membrane</location>
        <topology evidence="2">Multi-pass membrane protein</topology>
    </subcellularLocation>
</comment>
<keyword evidence="5 13" id="KW-0808">Transferase</keyword>
<evidence type="ECO:0000256" key="1">
    <source>
        <dbReference type="ARBA" id="ARBA00000085"/>
    </source>
</evidence>
<dbReference type="InterPro" id="IPR029095">
    <property type="entry name" value="NarX-like_N"/>
</dbReference>
<protein>
    <recommendedName>
        <fullName evidence="3">histidine kinase</fullName>
        <ecNumber evidence="3">2.7.13.3</ecNumber>
    </recommendedName>
</protein>
<dbReference type="CDD" id="cd00082">
    <property type="entry name" value="HisKA"/>
    <property type="match status" value="1"/>
</dbReference>
<dbReference type="Pfam" id="PF02518">
    <property type="entry name" value="HATPase_c"/>
    <property type="match status" value="1"/>
</dbReference>
<dbReference type="Pfam" id="PF00512">
    <property type="entry name" value="HisKA"/>
    <property type="match status" value="1"/>
</dbReference>
<keyword evidence="4" id="KW-0597">Phosphoprotein</keyword>
<evidence type="ECO:0000256" key="7">
    <source>
        <dbReference type="ARBA" id="ARBA00022777"/>
    </source>
</evidence>
<dbReference type="SMART" id="SM00388">
    <property type="entry name" value="HisKA"/>
    <property type="match status" value="1"/>
</dbReference>
<dbReference type="GO" id="GO:0000155">
    <property type="term" value="F:phosphorelay sensor kinase activity"/>
    <property type="evidence" value="ECO:0007669"/>
    <property type="project" value="InterPro"/>
</dbReference>
<dbReference type="KEGG" id="dar:Daro_3284"/>
<dbReference type="STRING" id="159087.Daro_3284"/>